<evidence type="ECO:0000256" key="3">
    <source>
        <dbReference type="ARBA" id="ARBA00022679"/>
    </source>
</evidence>
<proteinExistence type="inferred from homology"/>
<evidence type="ECO:0000313" key="5">
    <source>
        <dbReference type="EMBL" id="SMO68807.1"/>
    </source>
</evidence>
<reference evidence="5 6" key="1">
    <citation type="submission" date="2017-05" db="EMBL/GenBank/DDBJ databases">
        <authorList>
            <person name="Varghese N."/>
            <person name="Submissions S."/>
        </authorList>
    </citation>
    <scope>NUCLEOTIDE SEQUENCE [LARGE SCALE GENOMIC DNA]</scope>
    <source>
        <strain evidence="5 6">DSM 100094</strain>
    </source>
</reference>
<dbReference type="Proteomes" id="UP000319014">
    <property type="component" value="Unassembled WGS sequence"/>
</dbReference>
<protein>
    <submittedName>
        <fullName evidence="5">Glycosyl transferases group 1</fullName>
    </submittedName>
</protein>
<dbReference type="SUPFAM" id="SSF53756">
    <property type="entry name" value="UDP-Glycosyltransferase/glycogen phosphorylase"/>
    <property type="match status" value="1"/>
</dbReference>
<dbReference type="PANTHER" id="PTHR12526">
    <property type="entry name" value="GLYCOSYLTRANSFERASE"/>
    <property type="match status" value="1"/>
</dbReference>
<keyword evidence="6" id="KW-1185">Reference proteome</keyword>
<evidence type="ECO:0000256" key="1">
    <source>
        <dbReference type="ARBA" id="ARBA00009481"/>
    </source>
</evidence>
<name>A0A521DAR9_9RHOB</name>
<evidence type="ECO:0000256" key="2">
    <source>
        <dbReference type="ARBA" id="ARBA00022676"/>
    </source>
</evidence>
<dbReference type="InterPro" id="IPR001296">
    <property type="entry name" value="Glyco_trans_1"/>
</dbReference>
<evidence type="ECO:0000313" key="6">
    <source>
        <dbReference type="Proteomes" id="UP000319014"/>
    </source>
</evidence>
<keyword evidence="3 5" id="KW-0808">Transferase</keyword>
<gene>
    <name evidence="5" type="ORF">SAMN06265221_10759</name>
</gene>
<dbReference type="PANTHER" id="PTHR12526:SF640">
    <property type="entry name" value="COLANIC ACID BIOSYNTHESIS GLYCOSYLTRANSFERASE WCAL-RELATED"/>
    <property type="match status" value="1"/>
</dbReference>
<organism evidence="5 6">
    <name type="scientific">Paracoccus laeviglucosivorans</name>
    <dbReference type="NCBI Taxonomy" id="1197861"/>
    <lineage>
        <taxon>Bacteria</taxon>
        <taxon>Pseudomonadati</taxon>
        <taxon>Pseudomonadota</taxon>
        <taxon>Alphaproteobacteria</taxon>
        <taxon>Rhodobacterales</taxon>
        <taxon>Paracoccaceae</taxon>
        <taxon>Paracoccus</taxon>
    </lineage>
</organism>
<dbReference type="RefSeq" id="WP_142663061.1">
    <property type="nucleotide sequence ID" value="NZ_FXTK01000007.1"/>
</dbReference>
<feature type="domain" description="Glycosyl transferase family 1" evidence="4">
    <location>
        <begin position="206"/>
        <end position="358"/>
    </location>
</feature>
<sequence length="413" mass="44755">MSAQHPELTLFAAVPASKTADGRLLLDDKFVSGMTRHAEDWAGPVRAVLRDMGEGALPFASAIDPAGLNFQVTLVGPDQPLESALGTAPGVILASADMIDQLGLGQAARGRGLSVVYGIEYTLETRLRIVRIERGRSLPKKLWSMLWNIRQERHRRAALKAADGIQMNGFPAEHDYAAMNAAPLRYLDNRMSGVIMATEAEMEARRQRHAERRPLRLIHSGRLEPMKGGHLLVPLARALRDARVPFSLDIYGTGSLEDEIRLGISQAELGDRVQLHQPVPFETGLVPVSRSNADIFVSCHVQSDPSCTYLEAMGCGLPVVGFANRMLAALVRDSHGGWCVPMDDIAAMAALIGTLDRDRATVMARADDALAYARAHDFEAEFDARMRHLAQVVSRAGVPAAAATQPQHGLAGS</sequence>
<dbReference type="OrthoDB" id="503550at2"/>
<dbReference type="EMBL" id="FXTK01000007">
    <property type="protein sequence ID" value="SMO68807.1"/>
    <property type="molecule type" value="Genomic_DNA"/>
</dbReference>
<evidence type="ECO:0000259" key="4">
    <source>
        <dbReference type="Pfam" id="PF00534"/>
    </source>
</evidence>
<comment type="similarity">
    <text evidence="1">Belongs to the glycosyltransferase group 1 family. Glycosyltransferase 4 subfamily.</text>
</comment>
<dbReference type="AlphaFoldDB" id="A0A521DAR9"/>
<dbReference type="Pfam" id="PF00534">
    <property type="entry name" value="Glycos_transf_1"/>
    <property type="match status" value="1"/>
</dbReference>
<keyword evidence="2" id="KW-0328">Glycosyltransferase</keyword>
<accession>A0A521DAR9</accession>
<dbReference type="GO" id="GO:0016757">
    <property type="term" value="F:glycosyltransferase activity"/>
    <property type="evidence" value="ECO:0007669"/>
    <property type="project" value="UniProtKB-KW"/>
</dbReference>
<dbReference type="Gene3D" id="3.40.50.2000">
    <property type="entry name" value="Glycogen Phosphorylase B"/>
    <property type="match status" value="1"/>
</dbReference>